<dbReference type="EMBL" id="NWSH01003388">
    <property type="protein sequence ID" value="PCG66399.1"/>
    <property type="molecule type" value="Genomic_DNA"/>
</dbReference>
<organism evidence="2">
    <name type="scientific">Heliothis virescens</name>
    <name type="common">Tobacco budworm moth</name>
    <dbReference type="NCBI Taxonomy" id="7102"/>
    <lineage>
        <taxon>Eukaryota</taxon>
        <taxon>Metazoa</taxon>
        <taxon>Ecdysozoa</taxon>
        <taxon>Arthropoda</taxon>
        <taxon>Hexapoda</taxon>
        <taxon>Insecta</taxon>
        <taxon>Pterygota</taxon>
        <taxon>Neoptera</taxon>
        <taxon>Endopterygota</taxon>
        <taxon>Lepidoptera</taxon>
        <taxon>Glossata</taxon>
        <taxon>Ditrysia</taxon>
        <taxon>Noctuoidea</taxon>
        <taxon>Noctuidae</taxon>
        <taxon>Heliothinae</taxon>
        <taxon>Heliothis</taxon>
    </lineage>
</organism>
<feature type="compositionally biased region" description="Low complexity" evidence="1">
    <location>
        <begin position="247"/>
        <end position="256"/>
    </location>
</feature>
<dbReference type="GO" id="GO:0006357">
    <property type="term" value="P:regulation of transcription by RNA polymerase II"/>
    <property type="evidence" value="ECO:0007669"/>
    <property type="project" value="TreeGrafter"/>
</dbReference>
<dbReference type="PANTHER" id="PTHR14955">
    <property type="entry name" value="RETINOIC ACID INDUCED 1/TRANSCRIPTION FACTOR 20"/>
    <property type="match status" value="1"/>
</dbReference>
<feature type="compositionally biased region" description="Basic and acidic residues" evidence="1">
    <location>
        <begin position="267"/>
        <end position="304"/>
    </location>
</feature>
<name>A0A2A4J3F1_HELVI</name>
<reference evidence="2" key="1">
    <citation type="submission" date="2017-09" db="EMBL/GenBank/DDBJ databases">
        <title>Contemporary evolution of a Lepidopteran species, Heliothis virescens, in response to modern agricultural practices.</title>
        <authorList>
            <person name="Fritz M.L."/>
            <person name="Deyonke A.M."/>
            <person name="Papanicolaou A."/>
            <person name="Micinski S."/>
            <person name="Westbrook J."/>
            <person name="Gould F."/>
        </authorList>
    </citation>
    <scope>NUCLEOTIDE SEQUENCE [LARGE SCALE GENOMIC DNA]</scope>
    <source>
        <strain evidence="2">HvINT-</strain>
        <tissue evidence="2">Whole body</tissue>
    </source>
</reference>
<comment type="caution">
    <text evidence="2">The sequence shown here is derived from an EMBL/GenBank/DDBJ whole genome shotgun (WGS) entry which is preliminary data.</text>
</comment>
<feature type="compositionally biased region" description="Low complexity" evidence="1">
    <location>
        <begin position="306"/>
        <end position="315"/>
    </location>
</feature>
<dbReference type="PANTHER" id="PTHR14955:SF4">
    <property type="entry name" value="PHD-TYPE DOMAIN-CONTAINING PROTEIN"/>
    <property type="match status" value="1"/>
</dbReference>
<accession>A0A2A4J3F1</accession>
<dbReference type="InterPro" id="IPR052440">
    <property type="entry name" value="Trans_Reg/Chrom_Remod"/>
</dbReference>
<evidence type="ECO:0000313" key="2">
    <source>
        <dbReference type="EMBL" id="PCG66399.1"/>
    </source>
</evidence>
<dbReference type="GO" id="GO:0005634">
    <property type="term" value="C:nucleus"/>
    <property type="evidence" value="ECO:0007669"/>
    <property type="project" value="TreeGrafter"/>
</dbReference>
<evidence type="ECO:0008006" key="3">
    <source>
        <dbReference type="Google" id="ProtNLM"/>
    </source>
</evidence>
<proteinExistence type="predicted"/>
<evidence type="ECO:0000256" key="1">
    <source>
        <dbReference type="SAM" id="MobiDB-lite"/>
    </source>
</evidence>
<sequence>MRQAHLTAASSADKFAEHTRLRLRKHAAVGGLVVFGRHAACYAPMRRSGKPLRRQQESAAPKKLVGARAFRANVVKPRRSRTIRLLTALLVNASSSQITRPNTVCLFIALIVISCVPRTSACVGEREMNTARWRRRSRADLLVRRLKGSIPHTRAPFGPFGSFGGRPAAASVCGWPCAACWAHLVRRSLAACCFRRAGGLACVAAALRLVFARVAHALCAAFCLAGCGVALRGPSPAAAGADATAASADEAAQPAAARKRRRSAPARSERRQGRAEPRNKKAQRKKAEARRPRKGPRDPARDAYDSGSNASSSKSRGPYIQIRGPRDSPLSVSVMNTAAGEEEEGGSRRKGEEFRNGVRVRGLHASTLGLRYDASTPDASWRCAFCARGPHAAALGDLFGPYALDTDCDEYRAMDEATRRRYCSSAGAADEVWFHEACARRARLCRPRPPAVRAAGRLGAARGRLPRRLPAPRLLGRASRRPTRYLASTTV</sequence>
<dbReference type="AlphaFoldDB" id="A0A2A4J3F1"/>
<gene>
    <name evidence="2" type="ORF">B5V51_7715</name>
</gene>
<feature type="region of interest" description="Disordered" evidence="1">
    <location>
        <begin position="247"/>
        <end position="332"/>
    </location>
</feature>
<dbReference type="STRING" id="7102.A0A2A4J3F1"/>
<protein>
    <recommendedName>
        <fullName evidence="3">PHD-type domain-containing protein</fullName>
    </recommendedName>
</protein>